<keyword evidence="4" id="KW-1185">Reference proteome</keyword>
<name>A0A3E5GVX0_9FIRM</name>
<comment type="caution">
    <text evidence="3">The sequence shown here is derived from an EMBL/GenBank/DDBJ whole genome shotgun (WGS) entry which is preliminary data.</text>
</comment>
<evidence type="ECO:0000256" key="1">
    <source>
        <dbReference type="SAM" id="Coils"/>
    </source>
</evidence>
<feature type="coiled-coil region" evidence="1">
    <location>
        <begin position="317"/>
        <end position="351"/>
    </location>
</feature>
<feature type="domain" description="MobA/VirD2-like nuclease" evidence="2">
    <location>
        <begin position="27"/>
        <end position="161"/>
    </location>
</feature>
<proteinExistence type="predicted"/>
<accession>A0A3E5GVX0</accession>
<organism evidence="3 4">
    <name type="scientific">Dorea formicigenerans</name>
    <dbReference type="NCBI Taxonomy" id="39486"/>
    <lineage>
        <taxon>Bacteria</taxon>
        <taxon>Bacillati</taxon>
        <taxon>Bacillota</taxon>
        <taxon>Clostridia</taxon>
        <taxon>Lachnospirales</taxon>
        <taxon>Lachnospiraceae</taxon>
        <taxon>Dorea</taxon>
    </lineage>
</organism>
<protein>
    <submittedName>
        <fullName evidence="3">Relaxase</fullName>
    </submittedName>
</protein>
<evidence type="ECO:0000313" key="4">
    <source>
        <dbReference type="Proteomes" id="UP000261055"/>
    </source>
</evidence>
<dbReference type="EMBL" id="QSVQ01000002">
    <property type="protein sequence ID" value="RGO54085.1"/>
    <property type="molecule type" value="Genomic_DNA"/>
</dbReference>
<dbReference type="InterPro" id="IPR005094">
    <property type="entry name" value="Endonuclease_MobA/VirD2"/>
</dbReference>
<gene>
    <name evidence="3" type="ORF">DXB12_03015</name>
</gene>
<reference evidence="3 4" key="1">
    <citation type="submission" date="2018-08" db="EMBL/GenBank/DDBJ databases">
        <title>A genome reference for cultivated species of the human gut microbiota.</title>
        <authorList>
            <person name="Zou Y."/>
            <person name="Xue W."/>
            <person name="Luo G."/>
        </authorList>
    </citation>
    <scope>NUCLEOTIDE SEQUENCE [LARGE SCALE GENOMIC DNA]</scope>
    <source>
        <strain evidence="3 4">OM02-12</strain>
    </source>
</reference>
<evidence type="ECO:0000313" key="3">
    <source>
        <dbReference type="EMBL" id="RGO54085.1"/>
    </source>
</evidence>
<evidence type="ECO:0000259" key="2">
    <source>
        <dbReference type="Pfam" id="PF03432"/>
    </source>
</evidence>
<dbReference type="RefSeq" id="WP_009259788.1">
    <property type="nucleotide sequence ID" value="NZ_QSVQ01000002.1"/>
</dbReference>
<dbReference type="AlphaFoldDB" id="A0A3E5GVX0"/>
<dbReference type="Pfam" id="PF03432">
    <property type="entry name" value="Relaxase"/>
    <property type="match status" value="1"/>
</dbReference>
<dbReference type="Proteomes" id="UP000261055">
    <property type="component" value="Unassembled WGS sequence"/>
</dbReference>
<keyword evidence="1" id="KW-0175">Coiled coil</keyword>
<sequence>MAATRLIALHINKGKTIAQCLRDRTDYAQNPGKTEKGELVSGYECDPMTADEEFLLAKRQYLHITGRRQQNDVIAYQIRQSFKPGEITPEEANRVGYELGLRFTKGKHAFLVATHTDRAHIHNHIVFNSTSLDCKRKFRDFHNSGLALQKVSDIICVEHGLSIIEKKPYKERVKRTTYPKRHCFRDEIRQAIDQALLKKPKDFEEFLRLLEQDGYTCKRGKHTALWKEGQDRFLRFRSLGDGYTEEEIRAVILGEKEHRIRSKNKQSVSQKRLNLLVDIDARLQAKGIGYQRWATVYNLKQMAQTMIFLREHGIENIDQLHEKTKQSTERFDQLDEKIKTAEKRLVEIASLKKHIINYAKTKDVYVDYRKSGYSRKFYESHREAITLHKAAKDAFNELGIKKLPKVKDLSAEYAEVLADKKSAYAQYRNARTEMQDYLKAEKNVEQFLNLTRQEEEKAQEEKRKKETQR</sequence>